<reference evidence="1 2" key="1">
    <citation type="submission" date="2019-04" db="EMBL/GenBank/DDBJ databases">
        <authorList>
            <person name="Li J."/>
        </authorList>
    </citation>
    <scope>NUCLEOTIDE SEQUENCE [LARGE SCALE GENOMIC DNA]</scope>
    <source>
        <strain evidence="1 2">KCTC 42687</strain>
    </source>
</reference>
<dbReference type="Proteomes" id="UP000309747">
    <property type="component" value="Unassembled WGS sequence"/>
</dbReference>
<protein>
    <submittedName>
        <fullName evidence="1">Putative baseplate assembly protein</fullName>
    </submittedName>
</protein>
<proteinExistence type="predicted"/>
<dbReference type="NCBIfam" id="TIGR02243">
    <property type="entry name" value="putative baseplate assembly protein"/>
    <property type="match status" value="1"/>
</dbReference>
<dbReference type="EMBL" id="SUNI01000011">
    <property type="protein sequence ID" value="TJZ91303.1"/>
    <property type="molecule type" value="Genomic_DNA"/>
</dbReference>
<dbReference type="OrthoDB" id="9027184at2"/>
<organism evidence="1 2">
    <name type="scientific">Paracoccus gahaiensis</name>
    <dbReference type="NCBI Taxonomy" id="1706839"/>
    <lineage>
        <taxon>Bacteria</taxon>
        <taxon>Pseudomonadati</taxon>
        <taxon>Pseudomonadota</taxon>
        <taxon>Alphaproteobacteria</taxon>
        <taxon>Rhodobacterales</taxon>
        <taxon>Paracoccaceae</taxon>
        <taxon>Paracoccus</taxon>
    </lineage>
</organism>
<name>A0A4U0R876_9RHOB</name>
<sequence length="808" mass="86493">MPLLPPALDSRTFKDLVDEARARLPRYTPEWTNFNDSDPGMALVQLHAWLTETILHDLNRIPDLNYLAFIDLLGITPEPAHPARTDLTFTLKDPPGVTVSVPRLTRVAVDDPAVPSDLVFETDRTLVALDAAVGAALVSKAGGGAGGRLRDLVTRFEKGQTSWAYSFDPFAGGEGRALYLGLRLRPGREKDAGTFSEDRFPAGPFDLYVDAVRILDRGPGPDAAVIEGPVAILCPPPGMAGVPLEHVDWHVFTGTGDEPALFEDDAATAGWTRLRPTEDGTQALSGSGHLVFEMPASVAALDPAQLSEEVWASFGATRPPRSKEELARQLREGPLDILDGLAGFWVEMGATEAEADEIAACGEDPVAVADIIMTPDPDPPDEADALPPPYQLDPRALTLKDWIKVNEGYAAALPQNDQGYLPLYWLRARLGAVPADAAAPSAIRAFHLNTVPATQASTRLDDRLGRSNGRPAQVFRLPKAPVLIDPATGAPDLALQIAEEGQDPDWLRVDDFYLSGPEDPHFMLTPETGELRLGDGRRGRIPVAGATVTATRYRVGGGAAGNVAAGLVSKLKGGLRHVKGVTNLRAAHDGSEAETLDAVRLRVPHDLRSRDRAVTAEDFSDLALRTPGVALHKAVALARKAPGPEGFVDRDGAVTLVVLPRIDQPRPQPTEEQKRAICRWLEPRRLITTELHVIGPHYATVTALTARLTVARDRDLGEVAGAVVTALADFLSPLTGGEDGTGWPFGAAIYHGDLYERMLAVPGVRRASGLSVEIDGQAGDPVADIAEIPQGALLALARDRVDLVAAYE</sequence>
<gene>
    <name evidence="1" type="ORF">FA743_12330</name>
</gene>
<evidence type="ECO:0000313" key="2">
    <source>
        <dbReference type="Proteomes" id="UP000309747"/>
    </source>
</evidence>
<dbReference type="AlphaFoldDB" id="A0A4U0R876"/>
<evidence type="ECO:0000313" key="1">
    <source>
        <dbReference type="EMBL" id="TJZ91303.1"/>
    </source>
</evidence>
<keyword evidence="2" id="KW-1185">Reference proteome</keyword>
<comment type="caution">
    <text evidence="1">The sequence shown here is derived from an EMBL/GenBank/DDBJ whole genome shotgun (WGS) entry which is preliminary data.</text>
</comment>
<dbReference type="RefSeq" id="WP_136886407.1">
    <property type="nucleotide sequence ID" value="NZ_SUNI01000011.1"/>
</dbReference>
<accession>A0A4U0R876</accession>
<dbReference type="InterPro" id="IPR011749">
    <property type="entry name" value="CHP02243"/>
</dbReference>